<feature type="signal peptide" evidence="1">
    <location>
        <begin position="1"/>
        <end position="26"/>
    </location>
</feature>
<evidence type="ECO:0000256" key="1">
    <source>
        <dbReference type="SAM" id="SignalP"/>
    </source>
</evidence>
<protein>
    <recommendedName>
        <fullName evidence="4">YmgD protein</fullName>
    </recommendedName>
</protein>
<feature type="chain" id="PRO_5021982602" description="YmgD protein" evidence="1">
    <location>
        <begin position="27"/>
        <end position="125"/>
    </location>
</feature>
<evidence type="ECO:0000313" key="2">
    <source>
        <dbReference type="EMBL" id="SMO84920.1"/>
    </source>
</evidence>
<sequence>MTALRLTQMKTALASLCMIVPGMAIADEAAEQMVQDALPVMYHTCATVVEESDGDEAYIFAVVEKMTALSIYNRQIDINDHASTDEDKAKLRETFIAALREGCAEDQHALLGGVIDNAVKTTLGL</sequence>
<keyword evidence="3" id="KW-1185">Reference proteome</keyword>
<evidence type="ECO:0000313" key="3">
    <source>
        <dbReference type="Proteomes" id="UP000319555"/>
    </source>
</evidence>
<proteinExistence type="predicted"/>
<organism evidence="2 3">
    <name type="scientific">Ruegeria faecimaris</name>
    <dbReference type="NCBI Taxonomy" id="686389"/>
    <lineage>
        <taxon>Bacteria</taxon>
        <taxon>Pseudomonadati</taxon>
        <taxon>Pseudomonadota</taxon>
        <taxon>Alphaproteobacteria</taxon>
        <taxon>Rhodobacterales</taxon>
        <taxon>Roseobacteraceae</taxon>
        <taxon>Ruegeria</taxon>
    </lineage>
</organism>
<dbReference type="AlphaFoldDB" id="A0A521EP60"/>
<dbReference type="OrthoDB" id="7708466at2"/>
<dbReference type="EMBL" id="FXTE01000012">
    <property type="protein sequence ID" value="SMO84920.1"/>
    <property type="molecule type" value="Genomic_DNA"/>
</dbReference>
<evidence type="ECO:0008006" key="4">
    <source>
        <dbReference type="Google" id="ProtNLM"/>
    </source>
</evidence>
<name>A0A521EP60_9RHOB</name>
<gene>
    <name evidence="2" type="ORF">SAMN06265380_11219</name>
</gene>
<dbReference type="Proteomes" id="UP000319555">
    <property type="component" value="Unassembled WGS sequence"/>
</dbReference>
<reference evidence="2 3" key="1">
    <citation type="submission" date="2017-05" db="EMBL/GenBank/DDBJ databases">
        <authorList>
            <person name="Varghese N."/>
            <person name="Submissions S."/>
        </authorList>
    </citation>
    <scope>NUCLEOTIDE SEQUENCE [LARGE SCALE GENOMIC DNA]</scope>
    <source>
        <strain evidence="2 3">DSM 28009</strain>
    </source>
</reference>
<keyword evidence="1" id="KW-0732">Signal</keyword>
<accession>A0A521EP60</accession>